<evidence type="ECO:0000313" key="4">
    <source>
        <dbReference type="EMBL" id="MCF2528161.1"/>
    </source>
</evidence>
<keyword evidence="5" id="KW-1185">Reference proteome</keyword>
<dbReference type="EMBL" id="JAKFHA010000006">
    <property type="protein sequence ID" value="MCF2528161.1"/>
    <property type="molecule type" value="Genomic_DNA"/>
</dbReference>
<dbReference type="Pfam" id="PF08044">
    <property type="entry name" value="DUF1707"/>
    <property type="match status" value="1"/>
</dbReference>
<evidence type="ECO:0000259" key="3">
    <source>
        <dbReference type="Pfam" id="PF09922"/>
    </source>
</evidence>
<evidence type="ECO:0000313" key="5">
    <source>
        <dbReference type="Proteomes" id="UP001165378"/>
    </source>
</evidence>
<accession>A0AA41PYT1</accession>
<sequence>MEQPSESPENPVPAVPPQPAEPPSAAAPPAAPPRPVSTVPTGPVAAADMRASDADRDRVAQILRTAFEEGRLTIDEHSERIEALYAAKTMGELEPLTFDLPVAGRRPDLTKPRSVPAPRAFAYRVAPTGDHPAESPSLVAVFGSAERKGPGRIGRRLRAAAVFGGIEIDLSEATFESPVLVIHVATVFGGIDVRVPEGVTVRGHGAGIFGSFEVQQQEAEDPDAPVVIVKGAAVFGGIDIRPKRAKGRRKHLGRGPDKDDD</sequence>
<dbReference type="PANTHER" id="PTHR40763">
    <property type="entry name" value="MEMBRANE PROTEIN-RELATED"/>
    <property type="match status" value="1"/>
</dbReference>
<dbReference type="AlphaFoldDB" id="A0AA41PYT1"/>
<feature type="compositionally biased region" description="Pro residues" evidence="1">
    <location>
        <begin position="10"/>
        <end position="35"/>
    </location>
</feature>
<dbReference type="InterPro" id="IPR024425">
    <property type="entry name" value="LiaF-like_C"/>
</dbReference>
<evidence type="ECO:0000256" key="1">
    <source>
        <dbReference type="SAM" id="MobiDB-lite"/>
    </source>
</evidence>
<dbReference type="PANTHER" id="PTHR40763:SF4">
    <property type="entry name" value="DUF1707 DOMAIN-CONTAINING PROTEIN"/>
    <property type="match status" value="1"/>
</dbReference>
<dbReference type="Pfam" id="PF09922">
    <property type="entry name" value="LiaF-like_C"/>
    <property type="match status" value="1"/>
</dbReference>
<dbReference type="Proteomes" id="UP001165378">
    <property type="component" value="Unassembled WGS sequence"/>
</dbReference>
<proteinExistence type="predicted"/>
<feature type="compositionally biased region" description="Low complexity" evidence="1">
    <location>
        <begin position="36"/>
        <end position="49"/>
    </location>
</feature>
<feature type="domain" description="Cell wall-active antibiotics response LiaF-like C-terminal" evidence="3">
    <location>
        <begin position="160"/>
        <end position="220"/>
    </location>
</feature>
<name>A0AA41PYT1_9ACTN</name>
<feature type="domain" description="DUF1707" evidence="2">
    <location>
        <begin position="49"/>
        <end position="101"/>
    </location>
</feature>
<comment type="caution">
    <text evidence="4">The sequence shown here is derived from an EMBL/GenBank/DDBJ whole genome shotgun (WGS) entry which is preliminary data.</text>
</comment>
<organism evidence="4 5">
    <name type="scientific">Yinghuangia soli</name>
    <dbReference type="NCBI Taxonomy" id="2908204"/>
    <lineage>
        <taxon>Bacteria</taxon>
        <taxon>Bacillati</taxon>
        <taxon>Actinomycetota</taxon>
        <taxon>Actinomycetes</taxon>
        <taxon>Kitasatosporales</taxon>
        <taxon>Streptomycetaceae</taxon>
        <taxon>Yinghuangia</taxon>
    </lineage>
</organism>
<feature type="region of interest" description="Disordered" evidence="1">
    <location>
        <begin position="1"/>
        <end position="55"/>
    </location>
</feature>
<protein>
    <submittedName>
        <fullName evidence="4">DUF1707 domain-containing protein</fullName>
    </submittedName>
</protein>
<dbReference type="InterPro" id="IPR012551">
    <property type="entry name" value="DUF1707_SHOCT-like"/>
</dbReference>
<gene>
    <name evidence="4" type="ORF">LZ495_13135</name>
</gene>
<reference evidence="4" key="1">
    <citation type="submission" date="2022-01" db="EMBL/GenBank/DDBJ databases">
        <title>Genome-Based Taxonomic Classification of the Phylum Actinobacteria.</title>
        <authorList>
            <person name="Gao Y."/>
        </authorList>
    </citation>
    <scope>NUCLEOTIDE SEQUENCE</scope>
    <source>
        <strain evidence="4">KLBMP 8922</strain>
    </source>
</reference>
<evidence type="ECO:0000259" key="2">
    <source>
        <dbReference type="Pfam" id="PF08044"/>
    </source>
</evidence>